<feature type="compositionally biased region" description="Basic and acidic residues" evidence="2">
    <location>
        <begin position="1"/>
        <end position="24"/>
    </location>
</feature>
<dbReference type="Proteomes" id="UP000224567">
    <property type="component" value="Unassembled WGS sequence"/>
</dbReference>
<comment type="caution">
    <text evidence="4">The sequence shown here is derived from an EMBL/GenBank/DDBJ whole genome shotgun (WGS) entry which is preliminary data.</text>
</comment>
<feature type="region of interest" description="Disordered" evidence="2">
    <location>
        <begin position="1"/>
        <end position="25"/>
    </location>
</feature>
<evidence type="ECO:0000313" key="5">
    <source>
        <dbReference type="Proteomes" id="UP000224567"/>
    </source>
</evidence>
<evidence type="ECO:0000313" key="4">
    <source>
        <dbReference type="EMBL" id="PHT36357.1"/>
    </source>
</evidence>
<name>A0A2G2VTQ5_CAPBA</name>
<dbReference type="GO" id="GO:0009626">
    <property type="term" value="P:plant-type hypersensitive response"/>
    <property type="evidence" value="ECO:0007669"/>
    <property type="project" value="UniProtKB-KW"/>
</dbReference>
<dbReference type="PROSITE" id="PS50846">
    <property type="entry name" value="HMA_2"/>
    <property type="match status" value="2"/>
</dbReference>
<feature type="domain" description="HMA" evidence="3">
    <location>
        <begin position="141"/>
        <end position="212"/>
    </location>
</feature>
<proteinExistence type="predicted"/>
<sequence length="354" mass="38771">QKKEETKVKGAEKKNEGGEKKDDGPAIVLKLDLHCEGCAQKVRRFIRHTRGVENVKSDCESGKLTIKGDVDPSWLRERVEIKTKKTVELISSPSKKGGGDGTADKKSGGDVAADKKGREKAEKKTEDKKADEKKSKEIQESSVVALKIRVHCDGCAHKIKRVIKKIKGVQEVKIESEKDLVMVKGTMDIKNLTACLTDKLKQNVEVVPLKKDNGGGEKKGKDGDNDKKEIEGRGGDKKEKGGSGGMEKKDGDSKVASSGGGSKSVDPKEQKSEVINKMEYYGYNANTVFSMPMQNQSYMDQGYGATMYDPGYAHSGYVVEYGHQPQYVPPPPPPTYLNAPQMFSDENPNGCLIM</sequence>
<feature type="region of interest" description="Disordered" evidence="2">
    <location>
        <begin position="208"/>
        <end position="271"/>
    </location>
</feature>
<feature type="non-terminal residue" evidence="4">
    <location>
        <position position="1"/>
    </location>
</feature>
<organism evidence="4 5">
    <name type="scientific">Capsicum baccatum</name>
    <name type="common">Peruvian pepper</name>
    <dbReference type="NCBI Taxonomy" id="33114"/>
    <lineage>
        <taxon>Eukaryota</taxon>
        <taxon>Viridiplantae</taxon>
        <taxon>Streptophyta</taxon>
        <taxon>Embryophyta</taxon>
        <taxon>Tracheophyta</taxon>
        <taxon>Spermatophyta</taxon>
        <taxon>Magnoliopsida</taxon>
        <taxon>eudicotyledons</taxon>
        <taxon>Gunneridae</taxon>
        <taxon>Pentapetalae</taxon>
        <taxon>asterids</taxon>
        <taxon>lamiids</taxon>
        <taxon>Solanales</taxon>
        <taxon>Solanaceae</taxon>
        <taxon>Solanoideae</taxon>
        <taxon>Capsiceae</taxon>
        <taxon>Capsicum</taxon>
    </lineage>
</organism>
<comment type="subcellular location">
    <subcellularLocation>
        <location evidence="1">Membrane</location>
        <topology evidence="1">Peripheral membrane protein</topology>
    </subcellularLocation>
</comment>
<reference evidence="5" key="2">
    <citation type="journal article" date="2017" name="J. Anim. Genet.">
        <title>Multiple reference genome sequences of hot pepper reveal the massive evolution of plant disease resistance genes by retroduplication.</title>
        <authorList>
            <person name="Kim S."/>
            <person name="Park J."/>
            <person name="Yeom S.-I."/>
            <person name="Kim Y.-M."/>
            <person name="Seo E."/>
            <person name="Kim K.-T."/>
            <person name="Kim M.-S."/>
            <person name="Lee J.M."/>
            <person name="Cheong K."/>
            <person name="Shin H.-S."/>
            <person name="Kim S.-B."/>
            <person name="Han K."/>
            <person name="Lee J."/>
            <person name="Park M."/>
            <person name="Lee H.-A."/>
            <person name="Lee H.-Y."/>
            <person name="Lee Y."/>
            <person name="Oh S."/>
            <person name="Lee J.H."/>
            <person name="Choi E."/>
            <person name="Choi E."/>
            <person name="Lee S.E."/>
            <person name="Jeon J."/>
            <person name="Kim H."/>
            <person name="Choi G."/>
            <person name="Song H."/>
            <person name="Lee J."/>
            <person name="Lee S.-C."/>
            <person name="Kwon J.-K."/>
            <person name="Lee H.-Y."/>
            <person name="Koo N."/>
            <person name="Hong Y."/>
            <person name="Kim R.W."/>
            <person name="Kang W.-H."/>
            <person name="Huh J.H."/>
            <person name="Kang B.-C."/>
            <person name="Yang T.-J."/>
            <person name="Lee Y.-H."/>
            <person name="Bennetzen J.L."/>
            <person name="Choi D."/>
        </authorList>
    </citation>
    <scope>NUCLEOTIDE SEQUENCE [LARGE SCALE GENOMIC DNA]</scope>
    <source>
        <strain evidence="5">cv. PBC81</strain>
    </source>
</reference>
<keyword evidence="5" id="KW-1185">Reference proteome</keyword>
<dbReference type="SUPFAM" id="SSF55008">
    <property type="entry name" value="HMA, heavy metal-associated domain"/>
    <property type="match status" value="2"/>
</dbReference>
<protein>
    <recommendedName>
        <fullName evidence="3">HMA domain-containing protein</fullName>
    </recommendedName>
</protein>
<feature type="region of interest" description="Disordered" evidence="2">
    <location>
        <begin position="90"/>
        <end position="138"/>
    </location>
</feature>
<dbReference type="InterPro" id="IPR036163">
    <property type="entry name" value="HMA_dom_sf"/>
</dbReference>
<evidence type="ECO:0000256" key="1">
    <source>
        <dbReference type="ARBA" id="ARBA00004170"/>
    </source>
</evidence>
<dbReference type="OrthoDB" id="773760at2759"/>
<reference evidence="4 5" key="1">
    <citation type="journal article" date="2017" name="Genome Biol.">
        <title>New reference genome sequences of hot pepper reveal the massive evolution of plant disease-resistance genes by retroduplication.</title>
        <authorList>
            <person name="Kim S."/>
            <person name="Park J."/>
            <person name="Yeom S.I."/>
            <person name="Kim Y.M."/>
            <person name="Seo E."/>
            <person name="Kim K.T."/>
            <person name="Kim M.S."/>
            <person name="Lee J.M."/>
            <person name="Cheong K."/>
            <person name="Shin H.S."/>
            <person name="Kim S.B."/>
            <person name="Han K."/>
            <person name="Lee J."/>
            <person name="Park M."/>
            <person name="Lee H.A."/>
            <person name="Lee H.Y."/>
            <person name="Lee Y."/>
            <person name="Oh S."/>
            <person name="Lee J.H."/>
            <person name="Choi E."/>
            <person name="Choi E."/>
            <person name="Lee S.E."/>
            <person name="Jeon J."/>
            <person name="Kim H."/>
            <person name="Choi G."/>
            <person name="Song H."/>
            <person name="Lee J."/>
            <person name="Lee S.C."/>
            <person name="Kwon J.K."/>
            <person name="Lee H.Y."/>
            <person name="Koo N."/>
            <person name="Hong Y."/>
            <person name="Kim R.W."/>
            <person name="Kang W.H."/>
            <person name="Huh J.H."/>
            <person name="Kang B.C."/>
            <person name="Yang T.J."/>
            <person name="Lee Y.H."/>
            <person name="Bennetzen J.L."/>
            <person name="Choi D."/>
        </authorList>
    </citation>
    <scope>NUCLEOTIDE SEQUENCE [LARGE SCALE GENOMIC DNA]</scope>
    <source>
        <strain evidence="5">cv. PBC81</strain>
    </source>
</reference>
<gene>
    <name evidence="4" type="ORF">CQW23_24057</name>
</gene>
<feature type="domain" description="HMA" evidence="3">
    <location>
        <begin position="24"/>
        <end position="87"/>
    </location>
</feature>
<feature type="compositionally biased region" description="Basic and acidic residues" evidence="2">
    <location>
        <begin position="102"/>
        <end position="138"/>
    </location>
</feature>
<dbReference type="GO" id="GO:0016020">
    <property type="term" value="C:membrane"/>
    <property type="evidence" value="ECO:0007669"/>
    <property type="project" value="UniProtKB-SubCell"/>
</dbReference>
<dbReference type="Gene3D" id="3.30.70.100">
    <property type="match status" value="2"/>
</dbReference>
<dbReference type="EMBL" id="MLFT02000010">
    <property type="protein sequence ID" value="PHT36357.1"/>
    <property type="molecule type" value="Genomic_DNA"/>
</dbReference>
<dbReference type="PANTHER" id="PTHR46413">
    <property type="entry name" value="HEAVY METAL-ASSOCIATED ISOPRENYLATED PLANT PROTEIN 6"/>
    <property type="match status" value="1"/>
</dbReference>
<dbReference type="AlphaFoldDB" id="A0A2G2VTQ5"/>
<evidence type="ECO:0000256" key="2">
    <source>
        <dbReference type="SAM" id="MobiDB-lite"/>
    </source>
</evidence>
<evidence type="ECO:0000259" key="3">
    <source>
        <dbReference type="PROSITE" id="PS50846"/>
    </source>
</evidence>
<dbReference type="InterPro" id="IPR006121">
    <property type="entry name" value="HMA_dom"/>
</dbReference>
<dbReference type="PANTHER" id="PTHR46413:SF20">
    <property type="entry name" value="HEAVY METAL-ASSOCIATED ISOPRENYLATED PLANT PROTEIN 3-LIKE"/>
    <property type="match status" value="1"/>
</dbReference>
<dbReference type="CDD" id="cd00371">
    <property type="entry name" value="HMA"/>
    <property type="match status" value="1"/>
</dbReference>
<dbReference type="InterPro" id="IPR044594">
    <property type="entry name" value="HIPP01/3/5/6"/>
</dbReference>
<dbReference type="GO" id="GO:0046872">
    <property type="term" value="F:metal ion binding"/>
    <property type="evidence" value="ECO:0007669"/>
    <property type="project" value="InterPro"/>
</dbReference>
<feature type="compositionally biased region" description="Basic and acidic residues" evidence="2">
    <location>
        <begin position="208"/>
        <end position="253"/>
    </location>
</feature>
<accession>A0A2G2VTQ5</accession>
<dbReference type="Pfam" id="PF00403">
    <property type="entry name" value="HMA"/>
    <property type="match status" value="2"/>
</dbReference>
<dbReference type="STRING" id="33114.A0A2G2VTQ5"/>